<organism evidence="1 2">
    <name type="scientific">Cupriavidus oxalaticus</name>
    <dbReference type="NCBI Taxonomy" id="96344"/>
    <lineage>
        <taxon>Bacteria</taxon>
        <taxon>Pseudomonadati</taxon>
        <taxon>Pseudomonadota</taxon>
        <taxon>Betaproteobacteria</taxon>
        <taxon>Burkholderiales</taxon>
        <taxon>Burkholderiaceae</taxon>
        <taxon>Cupriavidus</taxon>
    </lineage>
</organism>
<sequence>MGGRHEEHSGDAMAALFHHAIHSTIPLKLN</sequence>
<proteinExistence type="predicted"/>
<dbReference type="EMBL" id="OGUS01000109">
    <property type="protein sequence ID" value="SPC11032.1"/>
    <property type="molecule type" value="Genomic_DNA"/>
</dbReference>
<evidence type="ECO:0000313" key="1">
    <source>
        <dbReference type="EMBL" id="SPC11032.1"/>
    </source>
</evidence>
<comment type="caution">
    <text evidence="1">The sequence shown here is derived from an EMBL/GenBank/DDBJ whole genome shotgun (WGS) entry which is preliminary data.</text>
</comment>
<gene>
    <name evidence="1" type="ORF">CO2235_10417</name>
</gene>
<reference evidence="1 2" key="1">
    <citation type="submission" date="2018-01" db="EMBL/GenBank/DDBJ databases">
        <authorList>
            <person name="Clerissi C."/>
        </authorList>
    </citation>
    <scope>NUCLEOTIDE SEQUENCE [LARGE SCALE GENOMIC DNA]</scope>
    <source>
        <strain evidence="1">Cupriavidus oxalaticus LMG 2235</strain>
    </source>
</reference>
<accession>A0A976G8B1</accession>
<dbReference type="AlphaFoldDB" id="A0A976G8B1"/>
<evidence type="ECO:0000313" key="2">
    <source>
        <dbReference type="Proteomes" id="UP000256862"/>
    </source>
</evidence>
<protein>
    <submittedName>
        <fullName evidence="1">Uncharacterized protein</fullName>
    </submittedName>
</protein>
<dbReference type="Proteomes" id="UP000256862">
    <property type="component" value="Chromosome CO2235"/>
</dbReference>
<name>A0A976G8B1_9BURK</name>